<comment type="caution">
    <text evidence="1">The sequence shown here is derived from an EMBL/GenBank/DDBJ whole genome shotgun (WGS) entry which is preliminary data.</text>
</comment>
<gene>
    <name evidence="1" type="ORF">EDD18DRAFT_1457397</name>
</gene>
<protein>
    <submittedName>
        <fullName evidence="1">Uncharacterized protein</fullName>
    </submittedName>
</protein>
<accession>A0AA39UUV4</accession>
<name>A0AA39UUV4_9AGAR</name>
<reference evidence="1" key="1">
    <citation type="submission" date="2023-06" db="EMBL/GenBank/DDBJ databases">
        <authorList>
            <consortium name="Lawrence Berkeley National Laboratory"/>
            <person name="Ahrendt S."/>
            <person name="Sahu N."/>
            <person name="Indic B."/>
            <person name="Wong-Bajracharya J."/>
            <person name="Merenyi Z."/>
            <person name="Ke H.-M."/>
            <person name="Monk M."/>
            <person name="Kocsube S."/>
            <person name="Drula E."/>
            <person name="Lipzen A."/>
            <person name="Balint B."/>
            <person name="Henrissat B."/>
            <person name="Andreopoulos B."/>
            <person name="Martin F.M."/>
            <person name="Harder C.B."/>
            <person name="Rigling D."/>
            <person name="Ford K.L."/>
            <person name="Foster G.D."/>
            <person name="Pangilinan J."/>
            <person name="Papanicolaou A."/>
            <person name="Barry K."/>
            <person name="LaButti K."/>
            <person name="Viragh M."/>
            <person name="Koriabine M."/>
            <person name="Yan M."/>
            <person name="Riley R."/>
            <person name="Champramary S."/>
            <person name="Plett K.L."/>
            <person name="Tsai I.J."/>
            <person name="Slot J."/>
            <person name="Sipos G."/>
            <person name="Plett J."/>
            <person name="Nagy L.G."/>
            <person name="Grigoriev I.V."/>
        </authorList>
    </citation>
    <scope>NUCLEOTIDE SEQUENCE</scope>
    <source>
        <strain evidence="1">HWK02</strain>
    </source>
</reference>
<sequence length="221" mass="24704">MVGVERDLILGESTTVFQCQPFVISGKVEILGTSVLFSTPFLDWTIASLNASYITKLTLRALDAVRQHLSRIRVNHLWPLAIQSPLLSPSHLVQFLSRHYPLVRLLIDTGPVDDTSIILPSGSLANVTRLYAPSDIILLALSERGIALLVADVGIKFKDRPSVANLQKLLRVVAAHPYVCNFHIAFAPLNQTHEWLDYRGCRFESRLTHIKYLSVVVPEED</sequence>
<keyword evidence="2" id="KW-1185">Reference proteome</keyword>
<dbReference type="Proteomes" id="UP001175228">
    <property type="component" value="Unassembled WGS sequence"/>
</dbReference>
<dbReference type="AlphaFoldDB" id="A0AA39UUV4"/>
<evidence type="ECO:0000313" key="2">
    <source>
        <dbReference type="Proteomes" id="UP001175228"/>
    </source>
</evidence>
<dbReference type="EMBL" id="JAUEPU010000003">
    <property type="protein sequence ID" value="KAK0504358.1"/>
    <property type="molecule type" value="Genomic_DNA"/>
</dbReference>
<organism evidence="1 2">
    <name type="scientific">Armillaria luteobubalina</name>
    <dbReference type="NCBI Taxonomy" id="153913"/>
    <lineage>
        <taxon>Eukaryota</taxon>
        <taxon>Fungi</taxon>
        <taxon>Dikarya</taxon>
        <taxon>Basidiomycota</taxon>
        <taxon>Agaricomycotina</taxon>
        <taxon>Agaricomycetes</taxon>
        <taxon>Agaricomycetidae</taxon>
        <taxon>Agaricales</taxon>
        <taxon>Marasmiineae</taxon>
        <taxon>Physalacriaceae</taxon>
        <taxon>Armillaria</taxon>
    </lineage>
</organism>
<evidence type="ECO:0000313" key="1">
    <source>
        <dbReference type="EMBL" id="KAK0504358.1"/>
    </source>
</evidence>
<proteinExistence type="predicted"/>